<dbReference type="Proteomes" id="UP001521222">
    <property type="component" value="Unassembled WGS sequence"/>
</dbReference>
<evidence type="ECO:0000256" key="4">
    <source>
        <dbReference type="ARBA" id="ARBA00022884"/>
    </source>
</evidence>
<keyword evidence="11" id="KW-1185">Reference proteome</keyword>
<dbReference type="InterPro" id="IPR032828">
    <property type="entry name" value="PolyA_RNA-bd"/>
</dbReference>
<dbReference type="SUPFAM" id="SSF48371">
    <property type="entry name" value="ARM repeat"/>
    <property type="match status" value="1"/>
</dbReference>
<dbReference type="CDD" id="cd05398">
    <property type="entry name" value="NT_ClassII-CCAase"/>
    <property type="match status" value="1"/>
</dbReference>
<accession>A0ABR3RMC0</accession>
<dbReference type="SUPFAM" id="SSF81301">
    <property type="entry name" value="Nucleotidyltransferase"/>
    <property type="match status" value="1"/>
</dbReference>
<keyword evidence="2 6" id="KW-0808">Transferase</keyword>
<reference evidence="10 11" key="1">
    <citation type="submission" date="2024-02" db="EMBL/GenBank/DDBJ databases">
        <title>De novo assembly and annotation of 12 fungi associated with fruit tree decline syndrome in Ontario, Canada.</title>
        <authorList>
            <person name="Sulman M."/>
            <person name="Ellouze W."/>
            <person name="Ilyukhin E."/>
        </authorList>
    </citation>
    <scope>NUCLEOTIDE SEQUENCE [LARGE SCALE GENOMIC DNA]</scope>
    <source>
        <strain evidence="10 11">M97-236</strain>
    </source>
</reference>
<dbReference type="PANTHER" id="PTHR13734:SF5">
    <property type="entry name" value="CCA TRNA NUCLEOTIDYLTRANSFERASE, MITOCHONDRIAL"/>
    <property type="match status" value="1"/>
</dbReference>
<dbReference type="InterPro" id="IPR043519">
    <property type="entry name" value="NT_sf"/>
</dbReference>
<feature type="compositionally biased region" description="Basic and acidic residues" evidence="7">
    <location>
        <begin position="105"/>
        <end position="120"/>
    </location>
</feature>
<dbReference type="Gene3D" id="3.30.460.10">
    <property type="entry name" value="Beta Polymerase, domain 2"/>
    <property type="match status" value="1"/>
</dbReference>
<feature type="region of interest" description="Disordered" evidence="7">
    <location>
        <begin position="105"/>
        <end position="126"/>
    </location>
</feature>
<feature type="domain" description="tRNA nucleotidyltransferase/poly(A) polymerase RNA and SrmB- binding" evidence="9">
    <location>
        <begin position="246"/>
        <end position="304"/>
    </location>
</feature>
<evidence type="ECO:0000256" key="3">
    <source>
        <dbReference type="ARBA" id="ARBA00022741"/>
    </source>
</evidence>
<dbReference type="PANTHER" id="PTHR13734">
    <property type="entry name" value="TRNA-NUCLEOTIDYLTRANSFERASE"/>
    <property type="match status" value="1"/>
</dbReference>
<evidence type="ECO:0000256" key="2">
    <source>
        <dbReference type="ARBA" id="ARBA00022679"/>
    </source>
</evidence>
<comment type="similarity">
    <text evidence="1 6">Belongs to the tRNA nucleotidyltransferase/poly(A) polymerase family.</text>
</comment>
<proteinExistence type="inferred from homology"/>
<evidence type="ECO:0000256" key="5">
    <source>
        <dbReference type="ARBA" id="ARBA00034736"/>
    </source>
</evidence>
<dbReference type="Gene3D" id="1.10.3090.10">
    <property type="entry name" value="cca-adding enzyme, domain 2"/>
    <property type="match status" value="1"/>
</dbReference>
<evidence type="ECO:0000256" key="1">
    <source>
        <dbReference type="ARBA" id="ARBA00007265"/>
    </source>
</evidence>
<dbReference type="SUPFAM" id="SSF81891">
    <property type="entry name" value="Poly A polymerase C-terminal region-like"/>
    <property type="match status" value="1"/>
</dbReference>
<name>A0ABR3RMC0_9PLEO</name>
<evidence type="ECO:0000313" key="10">
    <source>
        <dbReference type="EMBL" id="KAL1605569.1"/>
    </source>
</evidence>
<evidence type="ECO:0000259" key="9">
    <source>
        <dbReference type="Pfam" id="PF12627"/>
    </source>
</evidence>
<comment type="caution">
    <text evidence="10">The sequence shown here is derived from an EMBL/GenBank/DDBJ whole genome shotgun (WGS) entry which is preliminary data.</text>
</comment>
<dbReference type="InterPro" id="IPR002646">
    <property type="entry name" value="PolA_pol_head_dom"/>
</dbReference>
<dbReference type="EMBL" id="JAKIXB020000009">
    <property type="protein sequence ID" value="KAL1605569.1"/>
    <property type="molecule type" value="Genomic_DNA"/>
</dbReference>
<dbReference type="Pfam" id="PF10521">
    <property type="entry name" value="Tti2"/>
    <property type="match status" value="1"/>
</dbReference>
<evidence type="ECO:0000256" key="6">
    <source>
        <dbReference type="RuleBase" id="RU003953"/>
    </source>
</evidence>
<dbReference type="Pfam" id="PF12627">
    <property type="entry name" value="PolyA_pol_RNAbd"/>
    <property type="match status" value="1"/>
</dbReference>
<evidence type="ECO:0000259" key="8">
    <source>
        <dbReference type="Pfam" id="PF01743"/>
    </source>
</evidence>
<comment type="similarity">
    <text evidence="5">Belongs to the TTI2 family.</text>
</comment>
<dbReference type="Pfam" id="PF01743">
    <property type="entry name" value="PolyA_pol"/>
    <property type="match status" value="1"/>
</dbReference>
<feature type="domain" description="Poly A polymerase head" evidence="8">
    <location>
        <begin position="57"/>
        <end position="218"/>
    </location>
</feature>
<sequence>MATTSPKPGVQLELTEVETKLRQLLLDVAAYIDEQPTSTATAVEVPNSLQDEKIVLRWTGGWVRDKLLGVGSHDIDLAINKMTGEHFGLKLQEYLEIPGNAEKHGLLEKSDKTDKLSSKDKAKKVAPGLHKIEANPEKSKNLETATTNIMGIDLDLVNLRKETYNEVSRNPQMEFGTAEEDAVRRDATVNAMFFNLHTCQVEDFTGQGFNDMAVKIIRTPLEPVQTFKDDPLRVLRLIRFASRLNYTIDAETETAMANPEIQDVLKIKISRERVGIELEKMLKGPRPRMALELINRFGLYRTVFTDPTRDLPAEPDTSLFRPAFEFVDSIAQGKSEEKVIKDNLLRNADEQYLAWICATMMPWVDAPTVPHQKPLQRPYFSAYLVAREGFKAPNKVCDVVAASLSNSEEIRSLVAQCAKGLQRPDTINPTNDATARDTLGMAIRRWGSTWRTQVLFNLTYEVVLGNTSQEQLLRSYSAFLSHLAKLQILDADTFKPLLKGTDLAKALSVKPGPWMKEALDVVMAWQLRNPSSTDTAEAIEAVKKTRKSDSELPQCLASHFLKLTIPPFFPQTKATNTFEVSPKPAPWKDPHNEYVLDLLSWSVRALDRKAVEQNWHLLVPPILKMIDDTEATYKAKGCNCLSGVLVTLRISGSYRDTSATFLNRTGYHEVFASTLWPLFTYIPSLTPEADAVTIFKDVYDPLCTLAILSTSDEKRTKFYDKIMREGILAPLSHFLTPSTYPDLALEILKNVPKIAAHDGIDTVKHLPSLIPLLTSIMQDPFILDHKELTISVILAVQSLIQNCWPRFTVHRGAITLALCILKARMVEEGWEQAGRAKQDKEWRLMRKATKELKETAELLDLVCSQSDIAGEWENEKAQLVEEDEGLRGFFEQESEGGLSDDE</sequence>
<organism evidence="10 11">
    <name type="scientific">Nothophoma quercina</name>
    <dbReference type="NCBI Taxonomy" id="749835"/>
    <lineage>
        <taxon>Eukaryota</taxon>
        <taxon>Fungi</taxon>
        <taxon>Dikarya</taxon>
        <taxon>Ascomycota</taxon>
        <taxon>Pezizomycotina</taxon>
        <taxon>Dothideomycetes</taxon>
        <taxon>Pleosporomycetidae</taxon>
        <taxon>Pleosporales</taxon>
        <taxon>Pleosporineae</taxon>
        <taxon>Didymellaceae</taxon>
        <taxon>Nothophoma</taxon>
    </lineage>
</organism>
<gene>
    <name evidence="10" type="primary">CCA1</name>
    <name evidence="10" type="ORF">SLS59_003371</name>
</gene>
<dbReference type="InterPro" id="IPR016024">
    <property type="entry name" value="ARM-type_fold"/>
</dbReference>
<evidence type="ECO:0000256" key="7">
    <source>
        <dbReference type="SAM" id="MobiDB-lite"/>
    </source>
</evidence>
<dbReference type="InterPro" id="IPR018870">
    <property type="entry name" value="Tti2"/>
</dbReference>
<protein>
    <submittedName>
        <fullName evidence="10">CCA tRNA nucleotidyltransferase, mitochondrial</fullName>
    </submittedName>
</protein>
<evidence type="ECO:0000313" key="11">
    <source>
        <dbReference type="Proteomes" id="UP001521222"/>
    </source>
</evidence>
<keyword evidence="3" id="KW-0547">Nucleotide-binding</keyword>
<keyword evidence="4 6" id="KW-0694">RNA-binding</keyword>